<gene>
    <name evidence="10" type="primary">LOC100207715</name>
</gene>
<protein>
    <submittedName>
        <fullName evidence="10">Aquaporin-9</fullName>
    </submittedName>
</protein>
<evidence type="ECO:0000256" key="5">
    <source>
        <dbReference type="ARBA" id="ARBA00022989"/>
    </source>
</evidence>
<feature type="transmembrane region" description="Helical" evidence="8">
    <location>
        <begin position="65"/>
        <end position="85"/>
    </location>
</feature>
<feature type="transmembrane region" description="Helical" evidence="8">
    <location>
        <begin position="169"/>
        <end position="186"/>
    </location>
</feature>
<dbReference type="InterPro" id="IPR023271">
    <property type="entry name" value="Aquaporin-like"/>
</dbReference>
<keyword evidence="4 7" id="KW-0812">Transmembrane</keyword>
<dbReference type="RefSeq" id="XP_065656994.1">
    <property type="nucleotide sequence ID" value="XM_065800922.1"/>
</dbReference>
<dbReference type="Proteomes" id="UP001652625">
    <property type="component" value="Chromosome 07"/>
</dbReference>
<keyword evidence="5 8" id="KW-1133">Transmembrane helix</keyword>
<organism evidence="9 10">
    <name type="scientific">Hydra vulgaris</name>
    <name type="common">Hydra</name>
    <name type="synonym">Hydra attenuata</name>
    <dbReference type="NCBI Taxonomy" id="6087"/>
    <lineage>
        <taxon>Eukaryota</taxon>
        <taxon>Metazoa</taxon>
        <taxon>Cnidaria</taxon>
        <taxon>Hydrozoa</taxon>
        <taxon>Hydroidolina</taxon>
        <taxon>Anthoathecata</taxon>
        <taxon>Aplanulata</taxon>
        <taxon>Hydridae</taxon>
        <taxon>Hydra</taxon>
    </lineage>
</organism>
<keyword evidence="3 7" id="KW-0813">Transport</keyword>
<dbReference type="NCBIfam" id="TIGR00861">
    <property type="entry name" value="MIP"/>
    <property type="match status" value="1"/>
</dbReference>
<dbReference type="InterPro" id="IPR022357">
    <property type="entry name" value="MIP_CS"/>
</dbReference>
<dbReference type="InterPro" id="IPR000425">
    <property type="entry name" value="MIP"/>
</dbReference>
<dbReference type="GeneID" id="100207715"/>
<evidence type="ECO:0000256" key="1">
    <source>
        <dbReference type="ARBA" id="ARBA00004141"/>
    </source>
</evidence>
<feature type="transmembrane region" description="Helical" evidence="8">
    <location>
        <begin position="115"/>
        <end position="135"/>
    </location>
</feature>
<keyword evidence="6 8" id="KW-0472">Membrane</keyword>
<evidence type="ECO:0000256" key="7">
    <source>
        <dbReference type="RuleBase" id="RU000477"/>
    </source>
</evidence>
<dbReference type="InterPro" id="IPR050363">
    <property type="entry name" value="MIP/Aquaporin"/>
</dbReference>
<feature type="transmembrane region" description="Helical" evidence="8">
    <location>
        <begin position="37"/>
        <end position="59"/>
    </location>
</feature>
<evidence type="ECO:0000256" key="3">
    <source>
        <dbReference type="ARBA" id="ARBA00022448"/>
    </source>
</evidence>
<dbReference type="PROSITE" id="PS00221">
    <property type="entry name" value="MIP"/>
    <property type="match status" value="1"/>
</dbReference>
<dbReference type="PANTHER" id="PTHR43829">
    <property type="entry name" value="AQUAPORIN OR AQUAGLYCEROPORIN RELATED"/>
    <property type="match status" value="1"/>
</dbReference>
<comment type="subcellular location">
    <subcellularLocation>
        <location evidence="1">Membrane</location>
        <topology evidence="1">Multi-pass membrane protein</topology>
    </subcellularLocation>
</comment>
<feature type="transmembrane region" description="Helical" evidence="8">
    <location>
        <begin position="198"/>
        <end position="222"/>
    </location>
</feature>
<dbReference type="CDD" id="cd00333">
    <property type="entry name" value="MIP"/>
    <property type="match status" value="1"/>
</dbReference>
<dbReference type="PANTHER" id="PTHR43829:SF9">
    <property type="entry name" value="AQUAPORIN-9"/>
    <property type="match status" value="1"/>
</dbReference>
<proteinExistence type="inferred from homology"/>
<reference evidence="10" key="1">
    <citation type="submission" date="2025-08" db="UniProtKB">
        <authorList>
            <consortium name="RefSeq"/>
        </authorList>
    </citation>
    <scope>IDENTIFICATION</scope>
</reference>
<dbReference type="Pfam" id="PF00230">
    <property type="entry name" value="MIP"/>
    <property type="match status" value="1"/>
</dbReference>
<dbReference type="SUPFAM" id="SSF81338">
    <property type="entry name" value="Aquaporin-like"/>
    <property type="match status" value="1"/>
</dbReference>
<dbReference type="PRINTS" id="PR00783">
    <property type="entry name" value="MINTRINSICP"/>
</dbReference>
<evidence type="ECO:0000256" key="6">
    <source>
        <dbReference type="ARBA" id="ARBA00023136"/>
    </source>
</evidence>
<accession>A0ABM4C5Y8</accession>
<evidence type="ECO:0000256" key="2">
    <source>
        <dbReference type="ARBA" id="ARBA00006175"/>
    </source>
</evidence>
<dbReference type="Gene3D" id="1.20.1080.10">
    <property type="entry name" value="Glycerol uptake facilitator protein"/>
    <property type="match status" value="1"/>
</dbReference>
<evidence type="ECO:0000313" key="10">
    <source>
        <dbReference type="RefSeq" id="XP_065656994.1"/>
    </source>
</evidence>
<keyword evidence="9" id="KW-1185">Reference proteome</keyword>
<evidence type="ECO:0000256" key="4">
    <source>
        <dbReference type="ARBA" id="ARBA00022692"/>
    </source>
</evidence>
<sequence length="299" mass="32829">MDPLLQTNSKITRRFQTRWKISCFCTKKISSPYIREFLAETMGTFILLMFGVGSIAQVVLGKGKFGGILSINFGWAIGVMFGVYWSAGVSGGHLNPAVTLAMAVTKRLPWKKLPVYWIAQSLGAFIASAVIYGVYYDMLNEYDGGVRKVDTAWIWTTRPTSGVSTVTTFVDQFVSSGLLVGIIFALTDKRNNAPSPRVLPLCVGIVVLGIGISFGLNCGYGINPARNLIPRLFTSIAGWKSAPLSYQNYYFWAPILAQLVGGVAGALLYIVTIEMHHNSKKDGQVILKEQKNRLTEQPV</sequence>
<evidence type="ECO:0000313" key="9">
    <source>
        <dbReference type="Proteomes" id="UP001652625"/>
    </source>
</evidence>
<comment type="similarity">
    <text evidence="2 7">Belongs to the MIP/aquaporin (TC 1.A.8) family.</text>
</comment>
<name>A0ABM4C5Y8_HYDVU</name>
<feature type="transmembrane region" description="Helical" evidence="8">
    <location>
        <begin position="249"/>
        <end position="271"/>
    </location>
</feature>
<evidence type="ECO:0000256" key="8">
    <source>
        <dbReference type="SAM" id="Phobius"/>
    </source>
</evidence>